<gene>
    <name evidence="4" type="ORF">SAMN04489710_104314</name>
</gene>
<dbReference type="InterPro" id="IPR011659">
    <property type="entry name" value="WD40"/>
</dbReference>
<dbReference type="InterPro" id="IPR001375">
    <property type="entry name" value="Peptidase_S9_cat"/>
</dbReference>
<dbReference type="Gene3D" id="2.120.10.30">
    <property type="entry name" value="TolB, C-terminal domain"/>
    <property type="match status" value="2"/>
</dbReference>
<keyword evidence="4" id="KW-0031">Aminopeptidase</keyword>
<reference evidence="5" key="1">
    <citation type="submission" date="2016-10" db="EMBL/GenBank/DDBJ databases">
        <authorList>
            <person name="Varghese N."/>
            <person name="Submissions S."/>
        </authorList>
    </citation>
    <scope>NUCLEOTIDE SEQUENCE [LARGE SCALE GENOMIC DNA]</scope>
    <source>
        <strain evidence="5">DSM 7481</strain>
    </source>
</reference>
<dbReference type="STRING" id="32040.SAMN04489710_104314"/>
<dbReference type="Proteomes" id="UP000199517">
    <property type="component" value="Unassembled WGS sequence"/>
</dbReference>
<dbReference type="Pfam" id="PF07676">
    <property type="entry name" value="PD40"/>
    <property type="match status" value="3"/>
</dbReference>
<evidence type="ECO:0000256" key="2">
    <source>
        <dbReference type="ARBA" id="ARBA00022825"/>
    </source>
</evidence>
<organism evidence="4 5">
    <name type="scientific">Paracidovorax konjaci</name>
    <dbReference type="NCBI Taxonomy" id="32040"/>
    <lineage>
        <taxon>Bacteria</taxon>
        <taxon>Pseudomonadati</taxon>
        <taxon>Pseudomonadota</taxon>
        <taxon>Betaproteobacteria</taxon>
        <taxon>Burkholderiales</taxon>
        <taxon>Comamonadaceae</taxon>
        <taxon>Paracidovorax</taxon>
    </lineage>
</organism>
<dbReference type="Pfam" id="PF00326">
    <property type="entry name" value="Peptidase_S9"/>
    <property type="match status" value="1"/>
</dbReference>
<feature type="domain" description="Peptidase S9 prolyl oligopeptidase catalytic" evidence="3">
    <location>
        <begin position="450"/>
        <end position="653"/>
    </location>
</feature>
<dbReference type="EMBL" id="FOMQ01000004">
    <property type="protein sequence ID" value="SFD65660.1"/>
    <property type="molecule type" value="Genomic_DNA"/>
</dbReference>
<dbReference type="InterPro" id="IPR029058">
    <property type="entry name" value="AB_hydrolase_fold"/>
</dbReference>
<dbReference type="GO" id="GO:0004252">
    <property type="term" value="F:serine-type endopeptidase activity"/>
    <property type="evidence" value="ECO:0007669"/>
    <property type="project" value="TreeGrafter"/>
</dbReference>
<evidence type="ECO:0000259" key="3">
    <source>
        <dbReference type="Pfam" id="PF00326"/>
    </source>
</evidence>
<dbReference type="SUPFAM" id="SSF82171">
    <property type="entry name" value="DPP6 N-terminal domain-like"/>
    <property type="match status" value="1"/>
</dbReference>
<keyword evidence="1" id="KW-0378">Hydrolase</keyword>
<keyword evidence="4" id="KW-0645">Protease</keyword>
<sequence>MSGTPWTPEDTLRHQTIAELQGSPAEELLVCTVRSHNAAADRMDSALWCVPLDGSGPPWPLTGGTTTDSSPRWSPDGMRIAFVSARAGRSQAFVIPRHGGEARQVGALDGEVLSADWSPDGTRLAVLCTVAVDPDLRGRRPRADAPPPRTGGPRVVWRLPYKSDGLGYVLGQETHLFVLHVEGGRCLRLTEGAFNVRAAAWSPDGKQLAFVRTRDSDTDGHRTDLWTLPAAGGPARQLTHDLAQVLSPVWSPDGRTLVLSGSSRDGDAQVRLWRCDAETARVDPLGDDAIEIGTETASVRFAEGDPGRVLAVVQRRGAHAVVSIALAGGEVRTLVQGDRQMKSLAHTRERLAFLAYTPVEPMEIHACTHGGGAERKVTAFNAAWWEPHACATLERRRFTVPDGEGGTHGIDGWLLRPPGARGATPLLVDLHGGPAACALFDYPATAYWSVLWSRGWSVLALNPSGSSGYGPAFAERLRGHWGERDLPEVLAAVEALRGEGLADERIAVCGKSYGGFLSAWALGHTDCFRTAVVMAPVADARSHYGMSDSGYYADPFDFGGTPWSAPQAYLRASTLPGAARSRTPTLILQGEEDQRCPVGQSEALFCALKRGANPPCELVIYPGEGHTFTASGAPSVRRDAVQRIVEWVERWVDEPLPPPPEG</sequence>
<dbReference type="RefSeq" id="WP_175525977.1">
    <property type="nucleotide sequence ID" value="NZ_FOMQ01000004.1"/>
</dbReference>
<accession>A0A1I1UCI2</accession>
<keyword evidence="5" id="KW-1185">Reference proteome</keyword>
<evidence type="ECO:0000313" key="4">
    <source>
        <dbReference type="EMBL" id="SFD65660.1"/>
    </source>
</evidence>
<evidence type="ECO:0000256" key="1">
    <source>
        <dbReference type="ARBA" id="ARBA00022801"/>
    </source>
</evidence>
<name>A0A1I1UCI2_9BURK</name>
<protein>
    <submittedName>
        <fullName evidence="4">Dipeptidyl aminopeptidase/acylaminoacyl peptidase</fullName>
    </submittedName>
</protein>
<dbReference type="PANTHER" id="PTHR42776">
    <property type="entry name" value="SERINE PEPTIDASE S9 FAMILY MEMBER"/>
    <property type="match status" value="1"/>
</dbReference>
<dbReference type="GO" id="GO:0004177">
    <property type="term" value="F:aminopeptidase activity"/>
    <property type="evidence" value="ECO:0007669"/>
    <property type="project" value="UniProtKB-KW"/>
</dbReference>
<dbReference type="PANTHER" id="PTHR42776:SF27">
    <property type="entry name" value="DIPEPTIDYL PEPTIDASE FAMILY MEMBER 6"/>
    <property type="match status" value="1"/>
</dbReference>
<dbReference type="GO" id="GO:0006508">
    <property type="term" value="P:proteolysis"/>
    <property type="evidence" value="ECO:0007669"/>
    <property type="project" value="InterPro"/>
</dbReference>
<keyword evidence="2" id="KW-0720">Serine protease</keyword>
<dbReference type="InterPro" id="IPR011042">
    <property type="entry name" value="6-blade_b-propeller_TolB-like"/>
</dbReference>
<dbReference type="Gene3D" id="3.40.50.1820">
    <property type="entry name" value="alpha/beta hydrolase"/>
    <property type="match status" value="1"/>
</dbReference>
<dbReference type="AlphaFoldDB" id="A0A1I1UCI2"/>
<dbReference type="SUPFAM" id="SSF53474">
    <property type="entry name" value="alpha/beta-Hydrolases"/>
    <property type="match status" value="1"/>
</dbReference>
<proteinExistence type="predicted"/>
<evidence type="ECO:0000313" key="5">
    <source>
        <dbReference type="Proteomes" id="UP000199517"/>
    </source>
</evidence>